<dbReference type="Proteomes" id="UP001320420">
    <property type="component" value="Unassembled WGS sequence"/>
</dbReference>
<dbReference type="AlphaFoldDB" id="A0AAN9YPX4"/>
<evidence type="ECO:0000313" key="1">
    <source>
        <dbReference type="EMBL" id="KAK7750197.1"/>
    </source>
</evidence>
<organism evidence="1 2">
    <name type="scientific">Diatrype stigma</name>
    <dbReference type="NCBI Taxonomy" id="117547"/>
    <lineage>
        <taxon>Eukaryota</taxon>
        <taxon>Fungi</taxon>
        <taxon>Dikarya</taxon>
        <taxon>Ascomycota</taxon>
        <taxon>Pezizomycotina</taxon>
        <taxon>Sordariomycetes</taxon>
        <taxon>Xylariomycetidae</taxon>
        <taxon>Xylariales</taxon>
        <taxon>Diatrypaceae</taxon>
        <taxon>Diatrype</taxon>
    </lineage>
</organism>
<proteinExistence type="predicted"/>
<gene>
    <name evidence="1" type="ORF">SLS62_007826</name>
</gene>
<accession>A0AAN9YPX4</accession>
<reference evidence="1 2" key="1">
    <citation type="submission" date="2024-02" db="EMBL/GenBank/DDBJ databases">
        <title>De novo assembly and annotation of 12 fungi associated with fruit tree decline syndrome in Ontario, Canada.</title>
        <authorList>
            <person name="Sulman M."/>
            <person name="Ellouze W."/>
            <person name="Ilyukhin E."/>
        </authorList>
    </citation>
    <scope>NUCLEOTIDE SEQUENCE [LARGE SCALE GENOMIC DNA]</scope>
    <source>
        <strain evidence="1 2">M11/M66-122</strain>
    </source>
</reference>
<protein>
    <submittedName>
        <fullName evidence="1">Uncharacterized protein</fullName>
    </submittedName>
</protein>
<name>A0AAN9YPX4_9PEZI</name>
<evidence type="ECO:0000313" key="2">
    <source>
        <dbReference type="Proteomes" id="UP001320420"/>
    </source>
</evidence>
<dbReference type="EMBL" id="JAKJXP020000068">
    <property type="protein sequence ID" value="KAK7750197.1"/>
    <property type="molecule type" value="Genomic_DNA"/>
</dbReference>
<keyword evidence="2" id="KW-1185">Reference proteome</keyword>
<sequence>MDTFAVTSNYAVLTRLLARVDSHHDFTAKRVMLPLWAHLKPLSESDRTREIEIGIWWTVAHCHVLGSPTEVAEVFIEARDIQFRPEYHQQVPEVRELIRRALVTGLKKGYARIDRMAFECAEITAENPDGAGKRQLLDNLNHFTDYLVENKAIRDPRRDNGSWV</sequence>
<comment type="caution">
    <text evidence="1">The sequence shown here is derived from an EMBL/GenBank/DDBJ whole genome shotgun (WGS) entry which is preliminary data.</text>
</comment>